<reference evidence="2" key="1">
    <citation type="submission" date="2015-04" db="UniProtKB">
        <authorList>
            <consortium name="EnsemblPlants"/>
        </authorList>
    </citation>
    <scope>IDENTIFICATION</scope>
</reference>
<dbReference type="EnsemblPlants" id="OPUNC06G04850.1">
    <property type="protein sequence ID" value="OPUNC06G04850.1"/>
    <property type="gene ID" value="OPUNC06G04850"/>
</dbReference>
<dbReference type="Gramene" id="OPUNC06G04850.1">
    <property type="protein sequence ID" value="OPUNC06G04850.1"/>
    <property type="gene ID" value="OPUNC06G04850"/>
</dbReference>
<accession>A0A0E0L8J2</accession>
<sequence length="96" mass="9883">MSISDLNPGGFTTIVKIFVCTLKMLSQYQGRGDTGGEHNHPYLLPFFTSPLPERTAGNHAATRTAVGPPLFLPEGAGSEPTTPPGSGAVMGTAALG</sequence>
<evidence type="ECO:0000256" key="1">
    <source>
        <dbReference type="SAM" id="MobiDB-lite"/>
    </source>
</evidence>
<dbReference type="AlphaFoldDB" id="A0A0E0L8J2"/>
<name>A0A0E0L8J2_ORYPU</name>
<dbReference type="HOGENOM" id="CLU_2363380_0_0_1"/>
<organism evidence="2">
    <name type="scientific">Oryza punctata</name>
    <name type="common">Red rice</name>
    <dbReference type="NCBI Taxonomy" id="4537"/>
    <lineage>
        <taxon>Eukaryota</taxon>
        <taxon>Viridiplantae</taxon>
        <taxon>Streptophyta</taxon>
        <taxon>Embryophyta</taxon>
        <taxon>Tracheophyta</taxon>
        <taxon>Spermatophyta</taxon>
        <taxon>Magnoliopsida</taxon>
        <taxon>Liliopsida</taxon>
        <taxon>Poales</taxon>
        <taxon>Poaceae</taxon>
        <taxon>BOP clade</taxon>
        <taxon>Oryzoideae</taxon>
        <taxon>Oryzeae</taxon>
        <taxon>Oryzinae</taxon>
        <taxon>Oryza</taxon>
    </lineage>
</organism>
<feature type="region of interest" description="Disordered" evidence="1">
    <location>
        <begin position="54"/>
        <end position="96"/>
    </location>
</feature>
<reference evidence="2" key="2">
    <citation type="submission" date="2018-05" db="EMBL/GenBank/DDBJ databases">
        <title>OpunRS2 (Oryza punctata Reference Sequence Version 2).</title>
        <authorList>
            <person name="Zhang J."/>
            <person name="Kudrna D."/>
            <person name="Lee S."/>
            <person name="Talag J."/>
            <person name="Welchert J."/>
            <person name="Wing R.A."/>
        </authorList>
    </citation>
    <scope>NUCLEOTIDE SEQUENCE [LARGE SCALE GENOMIC DNA]</scope>
</reference>
<keyword evidence="3" id="KW-1185">Reference proteome</keyword>
<proteinExistence type="predicted"/>
<protein>
    <submittedName>
        <fullName evidence="2">Uncharacterized protein</fullName>
    </submittedName>
</protein>
<evidence type="ECO:0000313" key="2">
    <source>
        <dbReference type="EnsemblPlants" id="OPUNC06G04850.1"/>
    </source>
</evidence>
<evidence type="ECO:0000313" key="3">
    <source>
        <dbReference type="Proteomes" id="UP000026962"/>
    </source>
</evidence>
<dbReference type="Proteomes" id="UP000026962">
    <property type="component" value="Chromosome 6"/>
</dbReference>